<accession>A0A2W1NDU7</accession>
<dbReference type="InterPro" id="IPR050223">
    <property type="entry name" value="D-isomer_2-hydroxyacid_DH"/>
</dbReference>
<dbReference type="OrthoDB" id="9805416at2"/>
<evidence type="ECO:0000256" key="1">
    <source>
        <dbReference type="ARBA" id="ARBA00005854"/>
    </source>
</evidence>
<dbReference type="Pfam" id="PF02826">
    <property type="entry name" value="2-Hacid_dh_C"/>
    <property type="match status" value="1"/>
</dbReference>
<evidence type="ECO:0000313" key="6">
    <source>
        <dbReference type="EMBL" id="PZE21780.1"/>
    </source>
</evidence>
<dbReference type="GO" id="GO:0030267">
    <property type="term" value="F:glyoxylate reductase (NADPH) activity"/>
    <property type="evidence" value="ECO:0007669"/>
    <property type="project" value="UniProtKB-EC"/>
</dbReference>
<gene>
    <name evidence="6" type="ORF">CBW46_005045</name>
</gene>
<dbReference type="CDD" id="cd05301">
    <property type="entry name" value="GDH"/>
    <property type="match status" value="1"/>
</dbReference>
<dbReference type="GO" id="GO:0051287">
    <property type="term" value="F:NAD binding"/>
    <property type="evidence" value="ECO:0007669"/>
    <property type="project" value="InterPro"/>
</dbReference>
<dbReference type="Pfam" id="PF00389">
    <property type="entry name" value="2-Hacid_dh"/>
    <property type="match status" value="1"/>
</dbReference>
<protein>
    <submittedName>
        <fullName evidence="6">D-glycerate dehydrogenase</fullName>
        <ecNumber evidence="6">1.1.1.79</ecNumber>
        <ecNumber evidence="6">1.1.1.81</ecNumber>
    </submittedName>
</protein>
<feature type="domain" description="D-isomer specific 2-hydroxyacid dehydrogenase catalytic" evidence="4">
    <location>
        <begin position="12"/>
        <end position="317"/>
    </location>
</feature>
<dbReference type="Proteomes" id="UP000214746">
    <property type="component" value="Unassembled WGS sequence"/>
</dbReference>
<dbReference type="PANTHER" id="PTHR10996:SF283">
    <property type="entry name" value="GLYOXYLATE_HYDROXYPYRUVATE REDUCTASE B"/>
    <property type="match status" value="1"/>
</dbReference>
<evidence type="ECO:0000256" key="2">
    <source>
        <dbReference type="ARBA" id="ARBA00023002"/>
    </source>
</evidence>
<evidence type="ECO:0000259" key="4">
    <source>
        <dbReference type="Pfam" id="PF00389"/>
    </source>
</evidence>
<dbReference type="PROSITE" id="PS00065">
    <property type="entry name" value="D_2_HYDROXYACID_DH_1"/>
    <property type="match status" value="1"/>
</dbReference>
<evidence type="ECO:0000256" key="3">
    <source>
        <dbReference type="RuleBase" id="RU003719"/>
    </source>
</evidence>
<dbReference type="PANTHER" id="PTHR10996">
    <property type="entry name" value="2-HYDROXYACID DEHYDROGENASE-RELATED"/>
    <property type="match status" value="1"/>
</dbReference>
<reference evidence="6" key="1">
    <citation type="submission" date="2018-06" db="EMBL/GenBank/DDBJ databases">
        <title>Paenibacillus xerothermodurans sp. nov. an extremely dry heat resistant spore forming bacterium isolated from the soil of Cape Canaveral, Florida.</title>
        <authorList>
            <person name="Seuylemezian A."/>
            <person name="Kaur N."/>
            <person name="Patil P."/>
            <person name="Patil P."/>
            <person name="Mayilraj S."/>
            <person name="Vaishampayan P."/>
        </authorList>
    </citation>
    <scope>NUCLEOTIDE SEQUENCE [LARGE SCALE GENOMIC DNA]</scope>
    <source>
        <strain evidence="6">ATCC 27380</strain>
    </source>
</reference>
<dbReference type="InterPro" id="IPR006140">
    <property type="entry name" value="D-isomer_DH_NAD-bd"/>
</dbReference>
<feature type="domain" description="D-isomer specific 2-hydroxyacid dehydrogenase NAD-binding" evidence="5">
    <location>
        <begin position="110"/>
        <end position="291"/>
    </location>
</feature>
<dbReference type="Gene3D" id="3.40.50.720">
    <property type="entry name" value="NAD(P)-binding Rossmann-like Domain"/>
    <property type="match status" value="2"/>
</dbReference>
<evidence type="ECO:0000313" key="7">
    <source>
        <dbReference type="Proteomes" id="UP000214746"/>
    </source>
</evidence>
<sequence length="331" mass="36483">MSTKPKIFSNRPLPEVVLSYLNEHCECTVWDSETPLSRSELLEHIHEYEGLIMTGVPVDAELLERAAKLRAVSTVSVGYNHFDLEVMQAKGIIGTHTPHVLDDTVADLVMALILSAARRIAELDAYVKQGRWTSGRIKEDEWFGMDVHHATLGIIGLGRIGEVIAKRAVRGFDMELLYHNRSRNLEAEKTYGARYCSLEQLLRESDFVLLMAPLTPATVNYIRQEHFEMMKSSAFFINASRGQTVDEQALIEALRNGAIRGAGLDVFVQEPVAADNALLTLPNVVTVPHIGSATAKTRTDMAMLAAQNLVGALTGGKAHVVPELQALVQSK</sequence>
<name>A0A2W1NDU7_PAEXE</name>
<dbReference type="GO" id="GO:0016618">
    <property type="term" value="F:hydroxypyruvate reductase [NAD(P)H] activity"/>
    <property type="evidence" value="ECO:0007669"/>
    <property type="project" value="UniProtKB-EC"/>
</dbReference>
<dbReference type="AlphaFoldDB" id="A0A2W1NDU7"/>
<dbReference type="FunFam" id="3.40.50.720:FF:000462">
    <property type="entry name" value="Glyoxylate reductase (NADP+)"/>
    <property type="match status" value="1"/>
</dbReference>
<keyword evidence="2 3" id="KW-0560">Oxidoreductase</keyword>
<dbReference type="InterPro" id="IPR029752">
    <property type="entry name" value="D-isomer_DH_CS1"/>
</dbReference>
<comment type="similarity">
    <text evidence="1 3">Belongs to the D-isomer specific 2-hydroxyacid dehydrogenase family.</text>
</comment>
<dbReference type="InterPro" id="IPR036291">
    <property type="entry name" value="NAD(P)-bd_dom_sf"/>
</dbReference>
<dbReference type="SUPFAM" id="SSF51735">
    <property type="entry name" value="NAD(P)-binding Rossmann-fold domains"/>
    <property type="match status" value="1"/>
</dbReference>
<dbReference type="EMBL" id="NHRJ02000002">
    <property type="protein sequence ID" value="PZE21780.1"/>
    <property type="molecule type" value="Genomic_DNA"/>
</dbReference>
<dbReference type="EC" id="1.1.1.81" evidence="6"/>
<dbReference type="GO" id="GO:0005829">
    <property type="term" value="C:cytosol"/>
    <property type="evidence" value="ECO:0007669"/>
    <property type="project" value="TreeGrafter"/>
</dbReference>
<evidence type="ECO:0000259" key="5">
    <source>
        <dbReference type="Pfam" id="PF02826"/>
    </source>
</evidence>
<dbReference type="SUPFAM" id="SSF52283">
    <property type="entry name" value="Formate/glycerate dehydrogenase catalytic domain-like"/>
    <property type="match status" value="1"/>
</dbReference>
<dbReference type="RefSeq" id="WP_089198921.1">
    <property type="nucleotide sequence ID" value="NZ_NHRJ02000002.1"/>
</dbReference>
<dbReference type="InterPro" id="IPR006139">
    <property type="entry name" value="D-isomer_2_OHA_DH_cat_dom"/>
</dbReference>
<proteinExistence type="inferred from homology"/>
<dbReference type="EC" id="1.1.1.79" evidence="6"/>
<comment type="caution">
    <text evidence="6">The sequence shown here is derived from an EMBL/GenBank/DDBJ whole genome shotgun (WGS) entry which is preliminary data.</text>
</comment>
<keyword evidence="7" id="KW-1185">Reference proteome</keyword>
<organism evidence="6 7">
    <name type="scientific">Paenibacillus xerothermodurans</name>
    <dbReference type="NCBI Taxonomy" id="1977292"/>
    <lineage>
        <taxon>Bacteria</taxon>
        <taxon>Bacillati</taxon>
        <taxon>Bacillota</taxon>
        <taxon>Bacilli</taxon>
        <taxon>Bacillales</taxon>
        <taxon>Paenibacillaceae</taxon>
        <taxon>Paenibacillus</taxon>
    </lineage>
</organism>